<evidence type="ECO:0000313" key="1">
    <source>
        <dbReference type="EMBL" id="QOZ58333.1"/>
    </source>
</evidence>
<accession>A0ABX6UAN8</accession>
<evidence type="ECO:0008006" key="3">
    <source>
        <dbReference type="Google" id="ProtNLM"/>
    </source>
</evidence>
<name>A0ABX6UAN8_9BRAD</name>
<sequence length="157" mass="17534">MRRQLDDETIRQRFGRVLIILLGISSAACDRDDRALDGRAHFKTFGRRRIGALPDIRISCRHLVLRPDVTPVHGEASFGVDADEDTSSGDLRRFVKHRPVFECSQGRLDFAETLIDLVGQLVGIPVVDFQLGLLGVQRIDGGLLLRREIDGLAFDLS</sequence>
<keyword evidence="2" id="KW-1185">Reference proteome</keyword>
<proteinExistence type="predicted"/>
<organism evidence="1 2">
    <name type="scientific">Bradyrhizobium guangdongense</name>
    <dbReference type="NCBI Taxonomy" id="1325090"/>
    <lineage>
        <taxon>Bacteria</taxon>
        <taxon>Pseudomonadati</taxon>
        <taxon>Pseudomonadota</taxon>
        <taxon>Alphaproteobacteria</taxon>
        <taxon>Hyphomicrobiales</taxon>
        <taxon>Nitrobacteraceae</taxon>
        <taxon>Bradyrhizobium</taxon>
    </lineage>
</organism>
<gene>
    <name evidence="1" type="ORF">XH86_05995</name>
</gene>
<dbReference type="PROSITE" id="PS51257">
    <property type="entry name" value="PROKAR_LIPOPROTEIN"/>
    <property type="match status" value="1"/>
</dbReference>
<protein>
    <recommendedName>
        <fullName evidence="3">Secreted protein</fullName>
    </recommendedName>
</protein>
<evidence type="ECO:0000313" key="2">
    <source>
        <dbReference type="Proteomes" id="UP000593880"/>
    </source>
</evidence>
<reference evidence="1 2" key="1">
    <citation type="submission" date="2018-06" db="EMBL/GenBank/DDBJ databases">
        <title>Comparative genomics of rhizobia nodulating Arachis hypogaea in China.</title>
        <authorList>
            <person name="Li Y."/>
        </authorList>
    </citation>
    <scope>NUCLEOTIDE SEQUENCE [LARGE SCALE GENOMIC DNA]</scope>
    <source>
        <strain evidence="1 2">CCBAU 51658</strain>
    </source>
</reference>
<dbReference type="EMBL" id="CP030057">
    <property type="protein sequence ID" value="QOZ58333.1"/>
    <property type="molecule type" value="Genomic_DNA"/>
</dbReference>
<dbReference type="Proteomes" id="UP000593880">
    <property type="component" value="Chromosome"/>
</dbReference>